<comment type="caution">
    <text evidence="2">The sequence shown here is derived from an EMBL/GenBank/DDBJ whole genome shotgun (WGS) entry which is preliminary data.</text>
</comment>
<dbReference type="OrthoDB" id="189655at2759"/>
<proteinExistence type="predicted"/>
<feature type="region of interest" description="Disordered" evidence="1">
    <location>
        <begin position="60"/>
        <end position="83"/>
    </location>
</feature>
<reference evidence="2" key="1">
    <citation type="submission" date="2018-11" db="EMBL/GenBank/DDBJ databases">
        <authorList>
            <consortium name="Pathogen Informatics"/>
        </authorList>
    </citation>
    <scope>NUCLEOTIDE SEQUENCE</scope>
</reference>
<name>A0A3S5A7J4_9PLAT</name>
<dbReference type="Proteomes" id="UP000784294">
    <property type="component" value="Unassembled WGS sequence"/>
</dbReference>
<dbReference type="AlphaFoldDB" id="A0A3S5A7J4"/>
<accession>A0A3S5A7J4</accession>
<gene>
    <name evidence="2" type="ORF">PXEA_LOCUS10390</name>
</gene>
<dbReference type="EMBL" id="CAAALY010030468">
    <property type="protein sequence ID" value="VEL16950.1"/>
    <property type="molecule type" value="Genomic_DNA"/>
</dbReference>
<evidence type="ECO:0000256" key="1">
    <source>
        <dbReference type="SAM" id="MobiDB-lite"/>
    </source>
</evidence>
<sequence>MKIGEIDTLKELYHADVFLQAKWREPRLDSRTQEVSPLFVPPLFGQFHLVRRWTVTQSPASESIWPGCGTEASRADAGPPARV</sequence>
<keyword evidence="3" id="KW-1185">Reference proteome</keyword>
<evidence type="ECO:0000313" key="2">
    <source>
        <dbReference type="EMBL" id="VEL16950.1"/>
    </source>
</evidence>
<evidence type="ECO:0000313" key="3">
    <source>
        <dbReference type="Proteomes" id="UP000784294"/>
    </source>
</evidence>
<protein>
    <submittedName>
        <fullName evidence="2">Uncharacterized protein</fullName>
    </submittedName>
</protein>
<organism evidence="2 3">
    <name type="scientific">Protopolystoma xenopodis</name>
    <dbReference type="NCBI Taxonomy" id="117903"/>
    <lineage>
        <taxon>Eukaryota</taxon>
        <taxon>Metazoa</taxon>
        <taxon>Spiralia</taxon>
        <taxon>Lophotrochozoa</taxon>
        <taxon>Platyhelminthes</taxon>
        <taxon>Monogenea</taxon>
        <taxon>Polyopisthocotylea</taxon>
        <taxon>Polystomatidea</taxon>
        <taxon>Polystomatidae</taxon>
        <taxon>Protopolystoma</taxon>
    </lineage>
</organism>